<feature type="region of interest" description="Disordered" evidence="1">
    <location>
        <begin position="120"/>
        <end position="139"/>
    </location>
</feature>
<dbReference type="AlphaFoldDB" id="A0A067PU40"/>
<dbReference type="STRING" id="933084.A0A067PU40"/>
<dbReference type="OrthoDB" id="3596986at2759"/>
<proteinExistence type="predicted"/>
<sequence length="254" mass="28372">MYITLRIIEYEYELTPLLRFKYDPASLRSALFPYTRCPKRRRLDDEDMDVDDVDEGVAETNSDETPRRSVVVETSRESFCIYPCGGGPVESGLQEKENIDDGGTSVRGRRYSVALRVAHDDDETNDEAEKHSPCPTKKTVEAPWPALEQPSPTTCTGAPTSPDAATEAKVSSPVRVNGISETTLEPLHLKSSLLPLDAVRPPSKCSVEVLQRDLREDQLIFEDGGITVLGSKVDGDGMMRGWRIEVRTWRWGEL</sequence>
<accession>A0A067PU40</accession>
<evidence type="ECO:0000256" key="1">
    <source>
        <dbReference type="SAM" id="MobiDB-lite"/>
    </source>
</evidence>
<dbReference type="HOGENOM" id="CLU_1094430_0_0_1"/>
<evidence type="ECO:0000313" key="2">
    <source>
        <dbReference type="EMBL" id="KDQ54802.1"/>
    </source>
</evidence>
<reference evidence="3" key="1">
    <citation type="journal article" date="2014" name="Proc. Natl. Acad. Sci. U.S.A.">
        <title>Extensive sampling of basidiomycete genomes demonstrates inadequacy of the white-rot/brown-rot paradigm for wood decay fungi.</title>
        <authorList>
            <person name="Riley R."/>
            <person name="Salamov A.A."/>
            <person name="Brown D.W."/>
            <person name="Nagy L.G."/>
            <person name="Floudas D."/>
            <person name="Held B.W."/>
            <person name="Levasseur A."/>
            <person name="Lombard V."/>
            <person name="Morin E."/>
            <person name="Otillar R."/>
            <person name="Lindquist E.A."/>
            <person name="Sun H."/>
            <person name="LaButti K.M."/>
            <person name="Schmutz J."/>
            <person name="Jabbour D."/>
            <person name="Luo H."/>
            <person name="Baker S.E."/>
            <person name="Pisabarro A.G."/>
            <person name="Walton J.D."/>
            <person name="Blanchette R.A."/>
            <person name="Henrissat B."/>
            <person name="Martin F."/>
            <person name="Cullen D."/>
            <person name="Hibbett D.S."/>
            <person name="Grigoriev I.V."/>
        </authorList>
    </citation>
    <scope>NUCLEOTIDE SEQUENCE [LARGE SCALE GENOMIC DNA]</scope>
    <source>
        <strain evidence="3">MUCL 33604</strain>
    </source>
</reference>
<evidence type="ECO:0000313" key="3">
    <source>
        <dbReference type="Proteomes" id="UP000027265"/>
    </source>
</evidence>
<protein>
    <submittedName>
        <fullName evidence="2">Uncharacterized protein</fullName>
    </submittedName>
</protein>
<dbReference type="EMBL" id="KL197727">
    <property type="protein sequence ID" value="KDQ54802.1"/>
    <property type="molecule type" value="Genomic_DNA"/>
</dbReference>
<organism evidence="2 3">
    <name type="scientific">Jaapia argillacea MUCL 33604</name>
    <dbReference type="NCBI Taxonomy" id="933084"/>
    <lineage>
        <taxon>Eukaryota</taxon>
        <taxon>Fungi</taxon>
        <taxon>Dikarya</taxon>
        <taxon>Basidiomycota</taxon>
        <taxon>Agaricomycotina</taxon>
        <taxon>Agaricomycetes</taxon>
        <taxon>Agaricomycetidae</taxon>
        <taxon>Jaapiales</taxon>
        <taxon>Jaapiaceae</taxon>
        <taxon>Jaapia</taxon>
    </lineage>
</organism>
<dbReference type="Proteomes" id="UP000027265">
    <property type="component" value="Unassembled WGS sequence"/>
</dbReference>
<keyword evidence="3" id="KW-1185">Reference proteome</keyword>
<name>A0A067PU40_9AGAM</name>
<dbReference type="InParanoid" id="A0A067PU40"/>
<gene>
    <name evidence="2" type="ORF">JAAARDRAFT_349711</name>
</gene>